<gene>
    <name evidence="4" type="ORF">H1RhizoLitter1388_000002</name>
</gene>
<keyword evidence="2" id="KW-0167">Capsid protein</keyword>
<proteinExistence type="predicted"/>
<sequence>MSTITLTDAAGTPVNHTYTLVDRNGEITTYRELTDVNVVDPKVTVSIKENASGTVRMTAKLVHPYAEADGGGTTEGFEAAPKKAFECIASCEYVFPSRAVLQHRKDLNALFKDLLSDAIITSAVESFIRPGT</sequence>
<evidence type="ECO:0000256" key="1">
    <source>
        <dbReference type="ARBA" id="ARBA00004328"/>
    </source>
</evidence>
<dbReference type="Gene3D" id="3.30.380.10">
    <property type="entry name" value="MS2 Viral Coat Protein"/>
    <property type="match status" value="1"/>
</dbReference>
<reference evidence="4" key="1">
    <citation type="submission" date="2019-05" db="EMBL/GenBank/DDBJ databases">
        <title>Metatranscriptomic reconstruction reveals RNA viruses with the potential to shape carbon cycling in soil.</title>
        <authorList>
            <person name="Starr E.P."/>
            <person name="Nuccio E."/>
            <person name="Pett-Ridge J."/>
            <person name="Banfield J.F."/>
            <person name="Firestone M.K."/>
        </authorList>
    </citation>
    <scope>NUCLEOTIDE SEQUENCE</scope>
    <source>
        <strain evidence="4">H1_Rhizo_Litter_1_scaffold_388</strain>
    </source>
</reference>
<keyword evidence="3" id="KW-0946">Virion</keyword>
<dbReference type="SUPFAM" id="SSF55405">
    <property type="entry name" value="RNA bacteriophage capsid protein"/>
    <property type="match status" value="1"/>
</dbReference>
<dbReference type="GO" id="GO:0019028">
    <property type="term" value="C:viral capsid"/>
    <property type="evidence" value="ECO:0007669"/>
    <property type="project" value="UniProtKB-KW"/>
</dbReference>
<comment type="subcellular location">
    <subcellularLocation>
        <location evidence="1">Virion</location>
    </subcellularLocation>
</comment>
<evidence type="ECO:0000256" key="3">
    <source>
        <dbReference type="ARBA" id="ARBA00022844"/>
    </source>
</evidence>
<dbReference type="InterPro" id="IPR015954">
    <property type="entry name" value="Phage_RNA-type_capsid"/>
</dbReference>
<evidence type="ECO:0000313" key="4">
    <source>
        <dbReference type="EMBL" id="QDH89697.1"/>
    </source>
</evidence>
<dbReference type="EMBL" id="MN034978">
    <property type="protein sequence ID" value="QDH89697.1"/>
    <property type="molecule type" value="Genomic_RNA"/>
</dbReference>
<name>A0A514D7X6_9VIRU</name>
<accession>A0A514D7X6</accession>
<evidence type="ECO:0000256" key="2">
    <source>
        <dbReference type="ARBA" id="ARBA00022561"/>
    </source>
</evidence>
<protein>
    <submittedName>
        <fullName evidence="4">Uncharacterized protein</fullName>
    </submittedName>
</protein>
<organism evidence="4">
    <name type="scientific">Leviviridae sp</name>
    <dbReference type="NCBI Taxonomy" id="2027243"/>
    <lineage>
        <taxon>Viruses</taxon>
        <taxon>Riboviria</taxon>
        <taxon>Orthornavirae</taxon>
        <taxon>Lenarviricota</taxon>
        <taxon>Leviviricetes</taxon>
        <taxon>Norzivirales</taxon>
        <taxon>Fiersviridae</taxon>
    </lineage>
</organism>